<feature type="region of interest" description="Disordered" evidence="14">
    <location>
        <begin position="529"/>
        <end position="552"/>
    </location>
</feature>
<keyword evidence="18" id="KW-1185">Reference proteome</keyword>
<dbReference type="Proteomes" id="UP001556367">
    <property type="component" value="Unassembled WGS sequence"/>
</dbReference>
<organism evidence="17 18">
    <name type="scientific">Hohenbuehelia grisea</name>
    <dbReference type="NCBI Taxonomy" id="104357"/>
    <lineage>
        <taxon>Eukaryota</taxon>
        <taxon>Fungi</taxon>
        <taxon>Dikarya</taxon>
        <taxon>Basidiomycota</taxon>
        <taxon>Agaricomycotina</taxon>
        <taxon>Agaricomycetes</taxon>
        <taxon>Agaricomycetidae</taxon>
        <taxon>Agaricales</taxon>
        <taxon>Pleurotineae</taxon>
        <taxon>Pleurotaceae</taxon>
        <taxon>Hohenbuehelia</taxon>
    </lineage>
</organism>
<evidence type="ECO:0000256" key="13">
    <source>
        <dbReference type="ARBA" id="ARBA00048483"/>
    </source>
</evidence>
<comment type="caution">
    <text evidence="17">The sequence shown here is derived from an EMBL/GenBank/DDBJ whole genome shotgun (WGS) entry which is preliminary data.</text>
</comment>
<evidence type="ECO:0000256" key="14">
    <source>
        <dbReference type="SAM" id="MobiDB-lite"/>
    </source>
</evidence>
<keyword evidence="4" id="KW-0813">Transport</keyword>
<evidence type="ECO:0000313" key="18">
    <source>
        <dbReference type="Proteomes" id="UP001556367"/>
    </source>
</evidence>
<dbReference type="Pfam" id="PF08022">
    <property type="entry name" value="FAD_binding_8"/>
    <property type="match status" value="1"/>
</dbReference>
<feature type="transmembrane region" description="Helical" evidence="15">
    <location>
        <begin position="248"/>
        <end position="267"/>
    </location>
</feature>
<dbReference type="CDD" id="cd06186">
    <property type="entry name" value="NOX_Duox_like_FAD_NADP"/>
    <property type="match status" value="1"/>
</dbReference>
<dbReference type="SUPFAM" id="SSF52343">
    <property type="entry name" value="Ferredoxin reductase-like, C-terminal NADP-linked domain"/>
    <property type="match status" value="1"/>
</dbReference>
<dbReference type="Pfam" id="PF01794">
    <property type="entry name" value="Ferric_reduct"/>
    <property type="match status" value="1"/>
</dbReference>
<comment type="similarity">
    <text evidence="2">Belongs to the ferric reductase (FRE) family.</text>
</comment>
<evidence type="ECO:0000256" key="10">
    <source>
        <dbReference type="ARBA" id="ARBA00023065"/>
    </source>
</evidence>
<reference evidence="18" key="1">
    <citation type="submission" date="2024-06" db="EMBL/GenBank/DDBJ databases">
        <title>Multi-omics analyses provide insights into the biosynthesis of the anticancer antibiotic pleurotin in Hohenbuehelia grisea.</title>
        <authorList>
            <person name="Weaver J.A."/>
            <person name="Alberti F."/>
        </authorList>
    </citation>
    <scope>NUCLEOTIDE SEQUENCE [LARGE SCALE GENOMIC DNA]</scope>
    <source>
        <strain evidence="18">T-177</strain>
    </source>
</reference>
<keyword evidence="9" id="KW-0560">Oxidoreductase</keyword>
<evidence type="ECO:0000256" key="12">
    <source>
        <dbReference type="ARBA" id="ARBA00023180"/>
    </source>
</evidence>
<feature type="transmembrane region" description="Helical" evidence="15">
    <location>
        <begin position="41"/>
        <end position="67"/>
    </location>
</feature>
<dbReference type="PANTHER" id="PTHR32361:SF9">
    <property type="entry name" value="FERRIC REDUCTASE TRANSMEMBRANE COMPONENT 3-RELATED"/>
    <property type="match status" value="1"/>
</dbReference>
<gene>
    <name evidence="17" type="ORF">HGRIS_011244</name>
</gene>
<keyword evidence="11 15" id="KW-0472">Membrane</keyword>
<dbReference type="EC" id="1.16.1.9" evidence="3"/>
<dbReference type="PANTHER" id="PTHR32361">
    <property type="entry name" value="FERRIC/CUPRIC REDUCTASE TRANSMEMBRANE COMPONENT"/>
    <property type="match status" value="1"/>
</dbReference>
<dbReference type="InterPro" id="IPR039261">
    <property type="entry name" value="FNR_nucleotide-bd"/>
</dbReference>
<feature type="transmembrane region" description="Helical" evidence="15">
    <location>
        <begin position="192"/>
        <end position="213"/>
    </location>
</feature>
<evidence type="ECO:0000256" key="3">
    <source>
        <dbReference type="ARBA" id="ARBA00012668"/>
    </source>
</evidence>
<evidence type="ECO:0000256" key="2">
    <source>
        <dbReference type="ARBA" id="ARBA00006278"/>
    </source>
</evidence>
<evidence type="ECO:0000256" key="7">
    <source>
        <dbReference type="ARBA" id="ARBA00022982"/>
    </source>
</evidence>
<dbReference type="InterPro" id="IPR051410">
    <property type="entry name" value="Ferric/Cupric_Reductase"/>
</dbReference>
<dbReference type="EMBL" id="JASNQZ010000002">
    <property type="protein sequence ID" value="KAL0959531.1"/>
    <property type="molecule type" value="Genomic_DNA"/>
</dbReference>
<keyword evidence="12" id="KW-0325">Glycoprotein</keyword>
<keyword evidence="6 15" id="KW-0812">Transmembrane</keyword>
<feature type="domain" description="FAD-binding FR-type" evidence="16">
    <location>
        <begin position="305"/>
        <end position="444"/>
    </location>
</feature>
<comment type="catalytic activity">
    <reaction evidence="13">
        <text>2 a Fe(II)-siderophore + NADP(+) + H(+) = 2 a Fe(III)-siderophore + NADPH</text>
        <dbReference type="Rhea" id="RHEA:28795"/>
        <dbReference type="Rhea" id="RHEA-COMP:11342"/>
        <dbReference type="Rhea" id="RHEA-COMP:11344"/>
        <dbReference type="ChEBI" id="CHEBI:15378"/>
        <dbReference type="ChEBI" id="CHEBI:29033"/>
        <dbReference type="ChEBI" id="CHEBI:29034"/>
        <dbReference type="ChEBI" id="CHEBI:57783"/>
        <dbReference type="ChEBI" id="CHEBI:58349"/>
        <dbReference type="EC" id="1.16.1.9"/>
    </reaction>
</comment>
<evidence type="ECO:0000313" key="17">
    <source>
        <dbReference type="EMBL" id="KAL0959531.1"/>
    </source>
</evidence>
<name>A0ABR3JWP7_9AGAR</name>
<dbReference type="PROSITE" id="PS51384">
    <property type="entry name" value="FAD_FR"/>
    <property type="match status" value="1"/>
</dbReference>
<dbReference type="InterPro" id="IPR017938">
    <property type="entry name" value="Riboflavin_synthase-like_b-brl"/>
</dbReference>
<keyword evidence="7" id="KW-0249">Electron transport</keyword>
<evidence type="ECO:0000256" key="4">
    <source>
        <dbReference type="ARBA" id="ARBA00022448"/>
    </source>
</evidence>
<evidence type="ECO:0000256" key="15">
    <source>
        <dbReference type="SAM" id="Phobius"/>
    </source>
</evidence>
<evidence type="ECO:0000259" key="16">
    <source>
        <dbReference type="PROSITE" id="PS51384"/>
    </source>
</evidence>
<evidence type="ECO:0000256" key="5">
    <source>
        <dbReference type="ARBA" id="ARBA00022475"/>
    </source>
</evidence>
<evidence type="ECO:0000256" key="6">
    <source>
        <dbReference type="ARBA" id="ARBA00022692"/>
    </source>
</evidence>
<feature type="region of interest" description="Disordered" evidence="14">
    <location>
        <begin position="369"/>
        <end position="400"/>
    </location>
</feature>
<feature type="transmembrane region" description="Helical" evidence="15">
    <location>
        <begin position="109"/>
        <end position="131"/>
    </location>
</feature>
<accession>A0ABR3JWP7</accession>
<dbReference type="InterPro" id="IPR013112">
    <property type="entry name" value="FAD-bd_8"/>
</dbReference>
<dbReference type="SUPFAM" id="SSF63380">
    <property type="entry name" value="Riboflavin synthase domain-like"/>
    <property type="match status" value="1"/>
</dbReference>
<protein>
    <recommendedName>
        <fullName evidence="3">ferric-chelate reductase (NADPH)</fullName>
        <ecNumber evidence="3">1.16.1.9</ecNumber>
    </recommendedName>
</protein>
<dbReference type="InterPro" id="IPR013121">
    <property type="entry name" value="Fe_red_NAD-bd_6"/>
</dbReference>
<evidence type="ECO:0000256" key="1">
    <source>
        <dbReference type="ARBA" id="ARBA00004651"/>
    </source>
</evidence>
<dbReference type="Pfam" id="PF08030">
    <property type="entry name" value="NAD_binding_6"/>
    <property type="match status" value="1"/>
</dbReference>
<evidence type="ECO:0000256" key="9">
    <source>
        <dbReference type="ARBA" id="ARBA00023002"/>
    </source>
</evidence>
<dbReference type="InterPro" id="IPR013130">
    <property type="entry name" value="Fe3_Rdtase_TM_dom"/>
</dbReference>
<keyword evidence="8 15" id="KW-1133">Transmembrane helix</keyword>
<feature type="compositionally biased region" description="Acidic residues" evidence="14">
    <location>
        <begin position="529"/>
        <end position="538"/>
    </location>
</feature>
<feature type="transmembrane region" description="Helical" evidence="15">
    <location>
        <begin position="151"/>
        <end position="171"/>
    </location>
</feature>
<evidence type="ECO:0000256" key="11">
    <source>
        <dbReference type="ARBA" id="ARBA00023136"/>
    </source>
</evidence>
<sequence>MASPVQGFNPSPVIGVTIKTQKADPDRVLRIAQAKDYPKQVLYLLASFAALVALWHFLSILATVAFSKRSKQASAARSSVSIRRLPTAILNVFRSVAFRSTIPVGKYHTLNIAEVFLTAAYITIIFTWPMINSTNTLGQRYDPKYWANTAGNIASTQLSVVTVLGMRNNLLSWATGISFDKLNYLHRMTARALAILTWVHGAGRIMLGVTGAVSWSHPYIQVGVLASTALTVLSIISLRPLRERGYEFFAVAHFLLAFITLLSAYFHAEGLEFGYLVWPAFLLWGLDRLIRVIRVLAINHGYFTSKNASQRLDATVEVLSPHFLRLKVKRPNFFHWRPGQSAYLTMPEVSTLPFEAHPFTIATIDAPTVSASNGSATPPSPTDTEEKNVGQSAPEQATEAGSGKELVFLVRVRHGFTQRLLKEATDEHTFKVLVDGPYSSPPWLRGYDSVILIAGGSGIGFTLPLLLDLVYKAKNDRRTECRRVVFIWAIREIEHVQWVSSSLGAALRDLPSSLSVEIRIYITAEADQEQPDAQALDDDSQHTDTEHKADAKNAPRAAGLLQMQAVQVLQGRPALKTIIDEETQRASGSMAVNVCGTHALASAVRSALRAPRFMDVLKGGPSITLHVEAFGSS</sequence>
<evidence type="ECO:0000256" key="8">
    <source>
        <dbReference type="ARBA" id="ARBA00022989"/>
    </source>
</evidence>
<dbReference type="SFLD" id="SFLDG01168">
    <property type="entry name" value="Ferric_reductase_subgroup_(FRE"/>
    <property type="match status" value="1"/>
</dbReference>
<feature type="transmembrane region" description="Helical" evidence="15">
    <location>
        <begin position="219"/>
        <end position="236"/>
    </location>
</feature>
<comment type="subcellular location">
    <subcellularLocation>
        <location evidence="1">Cell membrane</location>
        <topology evidence="1">Multi-pass membrane protein</topology>
    </subcellularLocation>
</comment>
<dbReference type="SFLD" id="SFLDS00052">
    <property type="entry name" value="Ferric_Reductase_Domain"/>
    <property type="match status" value="1"/>
</dbReference>
<dbReference type="Gene3D" id="3.40.50.80">
    <property type="entry name" value="Nucleotide-binding domain of ferredoxin-NADP reductase (FNR) module"/>
    <property type="match status" value="1"/>
</dbReference>
<proteinExistence type="inferred from homology"/>
<dbReference type="InterPro" id="IPR017927">
    <property type="entry name" value="FAD-bd_FR_type"/>
</dbReference>
<keyword evidence="5" id="KW-1003">Cell membrane</keyword>
<keyword evidence="10" id="KW-0406">Ion transport</keyword>
<feature type="compositionally biased region" description="Basic and acidic residues" evidence="14">
    <location>
        <begin position="539"/>
        <end position="552"/>
    </location>
</feature>